<dbReference type="InterPro" id="IPR029058">
    <property type="entry name" value="AB_hydrolase_fold"/>
</dbReference>
<dbReference type="EMBL" id="JACRSY010000009">
    <property type="protein sequence ID" value="MBC8579249.1"/>
    <property type="molecule type" value="Genomic_DNA"/>
</dbReference>
<name>A0A926IDU7_9FIRM</name>
<dbReference type="InterPro" id="IPR050266">
    <property type="entry name" value="AB_hydrolase_sf"/>
</dbReference>
<sequence length="301" mass="35143">MEEFMFSLKDGKEIFMRYFNALKEAPTILYLHGGPGMHCEDFHCAAHHLSKSFNVIMFDQRGVVRSQKIYSDEELNVQMLVDDCEYIREYYNIDKWILLGHSFGGLLALLYAYQYPNSIQAVIYENSNWGTIDAIRTIHKNTIKVLLKHGYNELAHMIEEKLTSSNDVTELVNLLGQIPQTILDEVYYNKPLTEEVKKYWLLGNVDDTQWESSRIHRDKILEDEVNNKSFLPYLKMINCPSLLIKGDKDPVMSKYSAEYFLNYSPNSRIEVVKDCGHLVHTDQVENFCDIIINWLNEISFN</sequence>
<reference evidence="4" key="1">
    <citation type="submission" date="2020-08" db="EMBL/GenBank/DDBJ databases">
        <title>Genome public.</title>
        <authorList>
            <person name="Liu C."/>
            <person name="Sun Q."/>
        </authorList>
    </citation>
    <scope>NUCLEOTIDE SEQUENCE</scope>
    <source>
        <strain evidence="4">NSJ-12</strain>
    </source>
</reference>
<comment type="caution">
    <text evidence="4">The sequence shown here is derived from an EMBL/GenBank/DDBJ whole genome shotgun (WGS) entry which is preliminary data.</text>
</comment>
<keyword evidence="5" id="KW-1185">Reference proteome</keyword>
<dbReference type="GO" id="GO:0006508">
    <property type="term" value="P:proteolysis"/>
    <property type="evidence" value="ECO:0007669"/>
    <property type="project" value="InterPro"/>
</dbReference>
<dbReference type="AlphaFoldDB" id="A0A926IDU7"/>
<dbReference type="GO" id="GO:0016020">
    <property type="term" value="C:membrane"/>
    <property type="evidence" value="ECO:0007669"/>
    <property type="project" value="TreeGrafter"/>
</dbReference>
<dbReference type="InterPro" id="IPR000073">
    <property type="entry name" value="AB_hydrolase_1"/>
</dbReference>
<dbReference type="Gene3D" id="3.40.50.1820">
    <property type="entry name" value="alpha/beta hydrolase"/>
    <property type="match status" value="1"/>
</dbReference>
<dbReference type="PRINTS" id="PR00793">
    <property type="entry name" value="PROAMNOPTASE"/>
</dbReference>
<dbReference type="PANTHER" id="PTHR43798">
    <property type="entry name" value="MONOACYLGLYCEROL LIPASE"/>
    <property type="match status" value="1"/>
</dbReference>
<keyword evidence="2 4" id="KW-0378">Hydrolase</keyword>
<dbReference type="Pfam" id="PF00561">
    <property type="entry name" value="Abhydrolase_1"/>
    <property type="match status" value="1"/>
</dbReference>
<proteinExistence type="inferred from homology"/>
<dbReference type="PANTHER" id="PTHR43798:SF33">
    <property type="entry name" value="HYDROLASE, PUTATIVE (AFU_ORTHOLOGUE AFUA_2G14860)-RELATED"/>
    <property type="match status" value="1"/>
</dbReference>
<evidence type="ECO:0000313" key="4">
    <source>
        <dbReference type="EMBL" id="MBC8579249.1"/>
    </source>
</evidence>
<dbReference type="GO" id="GO:0004177">
    <property type="term" value="F:aminopeptidase activity"/>
    <property type="evidence" value="ECO:0007669"/>
    <property type="project" value="UniProtKB-EC"/>
</dbReference>
<dbReference type="SUPFAM" id="SSF53474">
    <property type="entry name" value="alpha/beta-Hydrolases"/>
    <property type="match status" value="1"/>
</dbReference>
<organism evidence="4 5">
    <name type="scientific">Zhenhengia yiwuensis</name>
    <dbReference type="NCBI Taxonomy" id="2763666"/>
    <lineage>
        <taxon>Bacteria</taxon>
        <taxon>Bacillati</taxon>
        <taxon>Bacillota</taxon>
        <taxon>Clostridia</taxon>
        <taxon>Lachnospirales</taxon>
        <taxon>Lachnospiraceae</taxon>
        <taxon>Zhenhengia</taxon>
    </lineage>
</organism>
<evidence type="ECO:0000256" key="2">
    <source>
        <dbReference type="ARBA" id="ARBA00022801"/>
    </source>
</evidence>
<evidence type="ECO:0000256" key="1">
    <source>
        <dbReference type="ARBA" id="ARBA00010088"/>
    </source>
</evidence>
<dbReference type="RefSeq" id="WP_249332390.1">
    <property type="nucleotide sequence ID" value="NZ_JACRSY010000009.1"/>
</dbReference>
<feature type="domain" description="AB hydrolase-1" evidence="3">
    <location>
        <begin position="26"/>
        <end position="280"/>
    </location>
</feature>
<accession>A0A926IDU7</accession>
<protein>
    <submittedName>
        <fullName evidence="4">Alpha/beta hydrolase</fullName>
    </submittedName>
</protein>
<evidence type="ECO:0000313" key="5">
    <source>
        <dbReference type="Proteomes" id="UP000655830"/>
    </source>
</evidence>
<gene>
    <name evidence="4" type="ORF">H8718_06885</name>
</gene>
<comment type="similarity">
    <text evidence="1">Belongs to the peptidase S33 family.</text>
</comment>
<evidence type="ECO:0000259" key="3">
    <source>
        <dbReference type="Pfam" id="PF00561"/>
    </source>
</evidence>
<dbReference type="Proteomes" id="UP000655830">
    <property type="component" value="Unassembled WGS sequence"/>
</dbReference>
<dbReference type="InterPro" id="IPR002410">
    <property type="entry name" value="Peptidase_S33"/>
</dbReference>